<gene>
    <name evidence="2" type="ORF">OCH7691_02523</name>
</gene>
<proteinExistence type="predicted"/>
<accession>A0A1Y5TCT3</accession>
<reference evidence="2 3" key="1">
    <citation type="submission" date="2017-03" db="EMBL/GenBank/DDBJ databases">
        <authorList>
            <person name="Afonso C.L."/>
            <person name="Miller P.J."/>
            <person name="Scott M.A."/>
            <person name="Spackman E."/>
            <person name="Goraichik I."/>
            <person name="Dimitrov K.M."/>
            <person name="Suarez D.L."/>
            <person name="Swayne D.E."/>
        </authorList>
    </citation>
    <scope>NUCLEOTIDE SEQUENCE [LARGE SCALE GENOMIC DNA]</scope>
    <source>
        <strain evidence="2 3">CECT 7691</strain>
    </source>
</reference>
<dbReference type="Proteomes" id="UP000193200">
    <property type="component" value="Unassembled WGS sequence"/>
</dbReference>
<evidence type="ECO:0000256" key="1">
    <source>
        <dbReference type="SAM" id="SignalP"/>
    </source>
</evidence>
<sequence length="782" mass="85377">MWRHFVGAATACAGLVVLAWPMTAAAFEIPDCEGLSGWIERGTAAEPRRVNETMSLSGLFGDELSTGVFGNRAIDWSSEDVKALNVALAGCGKEARRAKDKDVEGRFNVARNAVNKEIRNAVVRIERARAAVAEGEAVLLAAPASAEFYLALGDLPGVGADIVGRAPRRQITPEAAVAIRTLGQQVVYMPEEEWAETTGRLNARRDEIKVGLLDEVRTEIANAPESADGLLSTREMMSEIDTRFGNGLDDAERADIAKAVEGRSEAIRAALAASGGFQPPTCEDLFRWGATIDWSRARNTRQGPFYLFMLDDRIVPVFGRSIRDWDEADAAAYDRLYQSCEARARSGDPALLELYRNRGANARGPAARLQQNVPALEDYYEALAALEENQGAIAGVSVDRAGLDALQGLVNDPRLAALDQDERRQLNIAVGTKREQIAREYLKPDIERLSDFDDDLEGLKALSAYAAERRADYARFLRPIEWLPFDQAYRKARATVAEGAFEEYQDYLADLPENAESIATIDAAVQSLAVDGMSADLGPFVAASQKRAADILTAVREKECRDVQDEADLGSRDRKRIVLGPDGKVELGRMVCALARAGNKVHEFDDGDDDTYELKLTSTDQNYQTVIFHEAEIGPDETGLVGKAVSDANGRHELSLLEWKGYIATMLAGQSGLAALSSGAAAYSGNSAAGIQPQSDLRREYARCRTRVRDMEARNLTPETMSAEEKQTLVSCLVRFGQTLATTAIEDGRCEQLLAMPESQLSPEQRDDALACTMFQQMLASE</sequence>
<keyword evidence="3" id="KW-1185">Reference proteome</keyword>
<keyword evidence="1" id="KW-0732">Signal</keyword>
<evidence type="ECO:0000313" key="2">
    <source>
        <dbReference type="EMBL" id="SLN57481.1"/>
    </source>
</evidence>
<evidence type="ECO:0000313" key="3">
    <source>
        <dbReference type="Proteomes" id="UP000193200"/>
    </source>
</evidence>
<dbReference type="AlphaFoldDB" id="A0A1Y5TCT3"/>
<name>A0A1Y5TCT3_9PROT</name>
<evidence type="ECO:0008006" key="4">
    <source>
        <dbReference type="Google" id="ProtNLM"/>
    </source>
</evidence>
<feature type="chain" id="PRO_5012531661" description="Secreted protein" evidence="1">
    <location>
        <begin position="27"/>
        <end position="782"/>
    </location>
</feature>
<dbReference type="EMBL" id="FWFR01000002">
    <property type="protein sequence ID" value="SLN57481.1"/>
    <property type="molecule type" value="Genomic_DNA"/>
</dbReference>
<organism evidence="2 3">
    <name type="scientific">Oceanibacterium hippocampi</name>
    <dbReference type="NCBI Taxonomy" id="745714"/>
    <lineage>
        <taxon>Bacteria</taxon>
        <taxon>Pseudomonadati</taxon>
        <taxon>Pseudomonadota</taxon>
        <taxon>Alphaproteobacteria</taxon>
        <taxon>Sneathiellales</taxon>
        <taxon>Sneathiellaceae</taxon>
        <taxon>Oceanibacterium</taxon>
    </lineage>
</organism>
<feature type="signal peptide" evidence="1">
    <location>
        <begin position="1"/>
        <end position="26"/>
    </location>
</feature>
<dbReference type="InParanoid" id="A0A1Y5TCT3"/>
<protein>
    <recommendedName>
        <fullName evidence="4">Secreted protein</fullName>
    </recommendedName>
</protein>